<dbReference type="Gene3D" id="3.40.50.720">
    <property type="entry name" value="NAD(P)-binding Rossmann-like Domain"/>
    <property type="match status" value="1"/>
</dbReference>
<evidence type="ECO:0000259" key="4">
    <source>
        <dbReference type="SMART" id="SM00822"/>
    </source>
</evidence>
<dbReference type="EMBL" id="AFNH02000720">
    <property type="protein sequence ID" value="EZG57970.1"/>
    <property type="molecule type" value="Genomic_DNA"/>
</dbReference>
<evidence type="ECO:0000256" key="2">
    <source>
        <dbReference type="ARBA" id="ARBA00023002"/>
    </source>
</evidence>
<dbReference type="FunFam" id="3.40.50.720:FF:000047">
    <property type="entry name" value="NADP-dependent L-serine/L-allo-threonine dehydrogenase"/>
    <property type="match status" value="1"/>
</dbReference>
<dbReference type="PANTHER" id="PTHR42901">
    <property type="entry name" value="ALCOHOL DEHYDROGENASE"/>
    <property type="match status" value="1"/>
</dbReference>
<evidence type="ECO:0000313" key="6">
    <source>
        <dbReference type="Proteomes" id="UP000019763"/>
    </source>
</evidence>
<dbReference type="AlphaFoldDB" id="A0A023B543"/>
<reference evidence="5" key="1">
    <citation type="submission" date="2013-12" db="EMBL/GenBank/DDBJ databases">
        <authorList>
            <person name="Omoto C.K."/>
            <person name="Sibley D."/>
            <person name="Venepally P."/>
            <person name="Hadjithomas M."/>
            <person name="Karamycheva S."/>
            <person name="Brunk B."/>
            <person name="Roos D."/>
            <person name="Caler E."/>
            <person name="Lorenzi H."/>
        </authorList>
    </citation>
    <scope>NUCLEOTIDE SEQUENCE</scope>
</reference>
<dbReference type="GeneID" id="22913416"/>
<dbReference type="SUPFAM" id="SSF51735">
    <property type="entry name" value="NAD(P)-binding Rossmann-fold domains"/>
    <property type="match status" value="1"/>
</dbReference>
<keyword evidence="6" id="KW-1185">Reference proteome</keyword>
<dbReference type="InterPro" id="IPR002347">
    <property type="entry name" value="SDR_fam"/>
</dbReference>
<dbReference type="PRINTS" id="PR00080">
    <property type="entry name" value="SDRFAMILY"/>
</dbReference>
<keyword evidence="2 5" id="KW-0560">Oxidoreductase</keyword>
<gene>
    <name evidence="5" type="ORF">GNI_096110</name>
</gene>
<dbReference type="Proteomes" id="UP000019763">
    <property type="component" value="Unassembled WGS sequence"/>
</dbReference>
<dbReference type="OMA" id="WRWMWET"/>
<dbReference type="OrthoDB" id="427258at2759"/>
<dbReference type="SMART" id="SM00822">
    <property type="entry name" value="PKS_KR"/>
    <property type="match status" value="1"/>
</dbReference>
<dbReference type="InterPro" id="IPR020904">
    <property type="entry name" value="Sc_DH/Rdtase_CS"/>
</dbReference>
<dbReference type="PANTHER" id="PTHR42901:SF1">
    <property type="entry name" value="ALCOHOL DEHYDROGENASE"/>
    <property type="match status" value="1"/>
</dbReference>
<dbReference type="RefSeq" id="XP_011130999.1">
    <property type="nucleotide sequence ID" value="XM_011132697.1"/>
</dbReference>
<comment type="caution">
    <text evidence="5">The sequence shown here is derived from an EMBL/GenBank/DDBJ whole genome shotgun (WGS) entry which is preliminary data.</text>
</comment>
<dbReference type="PROSITE" id="PS00061">
    <property type="entry name" value="ADH_SHORT"/>
    <property type="match status" value="1"/>
</dbReference>
<protein>
    <submittedName>
        <fullName evidence="5">Short chain dehydrogenase</fullName>
        <ecNumber evidence="5">1.1.1.298</ecNumber>
    </submittedName>
</protein>
<dbReference type="VEuPathDB" id="CryptoDB:GNI_096110"/>
<dbReference type="InterPro" id="IPR036291">
    <property type="entry name" value="NAD(P)-bd_dom_sf"/>
</dbReference>
<organism evidence="5 6">
    <name type="scientific">Gregarina niphandrodes</name>
    <name type="common">Septate eugregarine</name>
    <dbReference type="NCBI Taxonomy" id="110365"/>
    <lineage>
        <taxon>Eukaryota</taxon>
        <taxon>Sar</taxon>
        <taxon>Alveolata</taxon>
        <taxon>Apicomplexa</taxon>
        <taxon>Conoidasida</taxon>
        <taxon>Gregarinasina</taxon>
        <taxon>Eugregarinorida</taxon>
        <taxon>Gregarinidae</taxon>
        <taxon>Gregarina</taxon>
    </lineage>
</organism>
<dbReference type="EC" id="1.1.1.298" evidence="5"/>
<accession>A0A023B543</accession>
<name>A0A023B543_GRENI</name>
<dbReference type="Pfam" id="PF00106">
    <property type="entry name" value="adh_short"/>
    <property type="match status" value="1"/>
</dbReference>
<evidence type="ECO:0000256" key="1">
    <source>
        <dbReference type="ARBA" id="ARBA00006484"/>
    </source>
</evidence>
<evidence type="ECO:0000313" key="5">
    <source>
        <dbReference type="EMBL" id="EZG57970.1"/>
    </source>
</evidence>
<feature type="domain" description="Ketoreductase" evidence="4">
    <location>
        <begin position="3"/>
        <end position="176"/>
    </location>
</feature>
<sequence length="242" mass="26124">MDKVAVITGASAGIGAATALRMSQAGWTLVLVARRQDRLEELGLKALLCTFDITNPSAPDQIWNRISEALPGRKVDCLVNNAGLALGTAPVPDCSPEDWQQMVETNILALIKLTLKLTPHMNPGATVINLGSVAGRWPYRGGNVYGATKAFVKQFSENLRCDLQGTGIRVCNVEPGIVDTEFSIVRYKGDLDKAKAVYAEKLSLTADNVAQTIAWVAMLPARVSIPRFEIVPVTQATRGFVF</sequence>
<proteinExistence type="inferred from homology"/>
<dbReference type="InterPro" id="IPR057326">
    <property type="entry name" value="KR_dom"/>
</dbReference>
<comment type="similarity">
    <text evidence="1 3">Belongs to the short-chain dehydrogenases/reductases (SDR) family.</text>
</comment>
<dbReference type="PRINTS" id="PR00081">
    <property type="entry name" value="GDHRDH"/>
</dbReference>
<dbReference type="GO" id="GO:0035527">
    <property type="term" value="F:3-hydroxypropionate dehydrogenase (NADP+) activity"/>
    <property type="evidence" value="ECO:0007669"/>
    <property type="project" value="UniProtKB-EC"/>
</dbReference>
<evidence type="ECO:0000256" key="3">
    <source>
        <dbReference type="RuleBase" id="RU000363"/>
    </source>
</evidence>
<dbReference type="eggNOG" id="KOG1205">
    <property type="taxonomic scope" value="Eukaryota"/>
</dbReference>